<dbReference type="PANTHER" id="PTHR43201">
    <property type="entry name" value="ACYL-COA SYNTHETASE"/>
    <property type="match status" value="1"/>
</dbReference>
<evidence type="ECO:0000259" key="3">
    <source>
        <dbReference type="Pfam" id="PF00501"/>
    </source>
</evidence>
<feature type="domain" description="AMP-dependent synthetase/ligase" evidence="3">
    <location>
        <begin position="42"/>
        <end position="407"/>
    </location>
</feature>
<dbReference type="InterPro" id="IPR042099">
    <property type="entry name" value="ANL_N_sf"/>
</dbReference>
<evidence type="ECO:0000313" key="6">
    <source>
        <dbReference type="Proteomes" id="UP001595615"/>
    </source>
</evidence>
<protein>
    <submittedName>
        <fullName evidence="5">Class I adenylate-forming enzyme family protein</fullName>
    </submittedName>
</protein>
<dbReference type="Gene3D" id="3.40.50.12780">
    <property type="entry name" value="N-terminal domain of ligase-like"/>
    <property type="match status" value="1"/>
</dbReference>
<feature type="domain" description="AMP-binding enzyme C-terminal" evidence="4">
    <location>
        <begin position="459"/>
        <end position="534"/>
    </location>
</feature>
<dbReference type="InterPro" id="IPR045851">
    <property type="entry name" value="AMP-bd_C_sf"/>
</dbReference>
<dbReference type="RefSeq" id="WP_380859705.1">
    <property type="nucleotide sequence ID" value="NZ_JBHRXV010000005.1"/>
</dbReference>
<sequence length="552" mass="59753">MTAPLPRLDGLTTTAPPELVAHFRAQGWWDAETLAERIDALARMRPDDAAFIMADSRFSWADYARTSDRIAWALTGLGFARGDRVAVVLPDGPTVHAAFVGLEKAGLVIVGIGARAGDAEIAHLIRRTGARALITQTQQRDRTAADMRAALAEREAPFEHLVELPDFAHDIEAPILIDSAAAATEPRPTTPFGPDELFMINSTSGTTGLPKCVMHTQNRWVYFHKLAADAGRFGDDEIFMGAVPAPFGFGLWTAHFSPVILAAPTVLLPKFDAGAALDLIEREKVTVLCCVSTQFIMMLNEQAERPRNFSSLRSMFTGGEAVPYERAAEFERVTGAAVLQFYGSNETGAMSCTTAADSREHRLRTAGRIIPDMEVRLFDVDTGADVTGERTTGQPGCRGPATCLGYWDDAGANAKLFTKDGYMLMGDIVNIDAGNYLSVIGRTSDFIIRGGKNISAPAVEEEVARHPAVALCAAVPAPDPVFGERVCIYAELRPGQSLELAELTSHLKTRGISREWYPEHLVVVDALPRSSGGKVAKGDLREDAKQRFGVAR</sequence>
<dbReference type="EMBL" id="JBHRXV010000005">
    <property type="protein sequence ID" value="MFC3712562.1"/>
    <property type="molecule type" value="Genomic_DNA"/>
</dbReference>
<comment type="caution">
    <text evidence="5">The sequence shown here is derived from an EMBL/GenBank/DDBJ whole genome shotgun (WGS) entry which is preliminary data.</text>
</comment>
<dbReference type="Pfam" id="PF13193">
    <property type="entry name" value="AMP-binding_C"/>
    <property type="match status" value="1"/>
</dbReference>
<name>A0ABV7XBA8_9SPHN</name>
<dbReference type="InterPro" id="IPR000873">
    <property type="entry name" value="AMP-dep_synth/lig_dom"/>
</dbReference>
<evidence type="ECO:0000259" key="4">
    <source>
        <dbReference type="Pfam" id="PF13193"/>
    </source>
</evidence>
<dbReference type="Gene3D" id="3.30.300.30">
    <property type="match status" value="1"/>
</dbReference>
<comment type="similarity">
    <text evidence="1">Belongs to the ATP-dependent AMP-binding enzyme family.</text>
</comment>
<evidence type="ECO:0000256" key="2">
    <source>
        <dbReference type="ARBA" id="ARBA00022598"/>
    </source>
</evidence>
<reference evidence="6" key="1">
    <citation type="journal article" date="2019" name="Int. J. Syst. Evol. Microbiol.">
        <title>The Global Catalogue of Microorganisms (GCM) 10K type strain sequencing project: providing services to taxonomists for standard genome sequencing and annotation.</title>
        <authorList>
            <consortium name="The Broad Institute Genomics Platform"/>
            <consortium name="The Broad Institute Genome Sequencing Center for Infectious Disease"/>
            <person name="Wu L."/>
            <person name="Ma J."/>
        </authorList>
    </citation>
    <scope>NUCLEOTIDE SEQUENCE [LARGE SCALE GENOMIC DNA]</scope>
    <source>
        <strain evidence="6">KCTC 42644</strain>
    </source>
</reference>
<keyword evidence="6" id="KW-1185">Reference proteome</keyword>
<keyword evidence="2" id="KW-0436">Ligase</keyword>
<accession>A0ABV7XBA8</accession>
<dbReference type="InterPro" id="IPR025110">
    <property type="entry name" value="AMP-bd_C"/>
</dbReference>
<organism evidence="5 6">
    <name type="scientific">Sphingoaurantiacus capsulatus</name>
    <dbReference type="NCBI Taxonomy" id="1771310"/>
    <lineage>
        <taxon>Bacteria</taxon>
        <taxon>Pseudomonadati</taxon>
        <taxon>Pseudomonadota</taxon>
        <taxon>Alphaproteobacteria</taxon>
        <taxon>Sphingomonadales</taxon>
        <taxon>Sphingosinicellaceae</taxon>
        <taxon>Sphingoaurantiacus</taxon>
    </lineage>
</organism>
<dbReference type="SUPFAM" id="SSF56801">
    <property type="entry name" value="Acetyl-CoA synthetase-like"/>
    <property type="match status" value="1"/>
</dbReference>
<dbReference type="Proteomes" id="UP001595615">
    <property type="component" value="Unassembled WGS sequence"/>
</dbReference>
<dbReference type="PANTHER" id="PTHR43201:SF5">
    <property type="entry name" value="MEDIUM-CHAIN ACYL-COA LIGASE ACSF2, MITOCHONDRIAL"/>
    <property type="match status" value="1"/>
</dbReference>
<proteinExistence type="inferred from homology"/>
<evidence type="ECO:0000256" key="1">
    <source>
        <dbReference type="ARBA" id="ARBA00006432"/>
    </source>
</evidence>
<evidence type="ECO:0000313" key="5">
    <source>
        <dbReference type="EMBL" id="MFC3712562.1"/>
    </source>
</evidence>
<gene>
    <name evidence="5" type="ORF">ACFOMD_08275</name>
</gene>
<dbReference type="Pfam" id="PF00501">
    <property type="entry name" value="AMP-binding"/>
    <property type="match status" value="1"/>
</dbReference>